<dbReference type="Pfam" id="PF10318">
    <property type="entry name" value="7TM_GPCR_Srh"/>
    <property type="match status" value="1"/>
</dbReference>
<keyword evidence="1" id="KW-0472">Membrane</keyword>
<feature type="transmembrane region" description="Helical" evidence="1">
    <location>
        <begin position="47"/>
        <end position="64"/>
    </location>
</feature>
<dbReference type="KEGG" id="cel:CELE_Y94A7B.3"/>
<accession>Q9XXB1</accession>
<name>Q9XXB1_CAEEL</name>
<organism evidence="2 3">
    <name type="scientific">Caenorhabditis elegans</name>
    <dbReference type="NCBI Taxonomy" id="6239"/>
    <lineage>
        <taxon>Eukaryota</taxon>
        <taxon>Metazoa</taxon>
        <taxon>Ecdysozoa</taxon>
        <taxon>Nematoda</taxon>
        <taxon>Chromadorea</taxon>
        <taxon>Rhabditida</taxon>
        <taxon>Rhabditina</taxon>
        <taxon>Rhabditomorpha</taxon>
        <taxon>Rhabditoidea</taxon>
        <taxon>Rhabditidae</taxon>
        <taxon>Peloderinae</taxon>
        <taxon>Caenorhabditis</taxon>
    </lineage>
</organism>
<keyword evidence="1" id="KW-1133">Transmembrane helix</keyword>
<dbReference type="WormBase" id="Y94A7B.3">
    <property type="protein sequence ID" value="CE52444"/>
    <property type="gene ID" value="WBGene00005495"/>
    <property type="gene designation" value="srh-291"/>
</dbReference>
<sequence>MEFVQLSLFLGFNGLFFVPISIIKMFENRYFVLFAMHTCWRYTRYPFLTLNYLMGILASTASYLEIPNQEYARTVTFKVYPRILLYDTAEHRIFILAIDFYSLIIRQSFFTALFLIELIVFVVLIRLNMKKALSGIRSSVSSKTLKMHKTFMTTLNIQVAVPIVFICIPSFASIAIPLINADNQGTNNLIYITLSTHGALSTLVMVYLQKSYRETVLQIVGCNRDVAERNVRIVIPVTS</sequence>
<dbReference type="InParanoid" id="Q9XXB1"/>
<dbReference type="Proteomes" id="UP000001940">
    <property type="component" value="Chromosome V"/>
</dbReference>
<feature type="transmembrane region" description="Helical" evidence="1">
    <location>
        <begin position="109"/>
        <end position="129"/>
    </location>
</feature>
<evidence type="ECO:0000313" key="4">
    <source>
        <dbReference type="WormBase" id="Y94A7B.3"/>
    </source>
</evidence>
<dbReference type="SMR" id="Q9XXB1"/>
<reference evidence="2 3" key="1">
    <citation type="journal article" date="1998" name="Science">
        <title>Genome sequence of the nematode C. elegans: a platform for investigating biology.</title>
        <authorList>
            <consortium name="The C. elegans sequencing consortium"/>
            <person name="Sulson J.E."/>
            <person name="Waterston R."/>
        </authorList>
    </citation>
    <scope>NUCLEOTIDE SEQUENCE [LARGE SCALE GENOMIC DNA]</scope>
    <source>
        <strain evidence="2 3">Bristol N2</strain>
    </source>
</reference>
<keyword evidence="1" id="KW-0812">Transmembrane</keyword>
<gene>
    <name evidence="2 4" type="primary">srh-291</name>
    <name evidence="2" type="ORF">CELE_Y94A7B.3</name>
    <name evidence="4" type="ORF">Y94A7B.3</name>
</gene>
<protein>
    <submittedName>
        <fullName evidence="2">Serpentine Receptor, class H</fullName>
    </submittedName>
</protein>
<dbReference type="PhylomeDB" id="Q9XXB1"/>
<dbReference type="GeneID" id="190792"/>
<dbReference type="AGR" id="WB:WBGene00005495"/>
<keyword evidence="3" id="KW-1185">Reference proteome</keyword>
<evidence type="ECO:0000256" key="1">
    <source>
        <dbReference type="SAM" id="Phobius"/>
    </source>
</evidence>
<dbReference type="MINT" id="Q9XXB1"/>
<keyword evidence="2" id="KW-0675">Receptor</keyword>
<dbReference type="PaxDb" id="6239-Y94A7B.3"/>
<dbReference type="CTD" id="190792"/>
<feature type="transmembrane region" description="Helical" evidence="1">
    <location>
        <begin position="150"/>
        <end position="176"/>
    </location>
</feature>
<dbReference type="HOGENOM" id="CLU_042960_1_1_1"/>
<evidence type="ECO:0000313" key="3">
    <source>
        <dbReference type="Proteomes" id="UP000001940"/>
    </source>
</evidence>
<feature type="transmembrane region" description="Helical" evidence="1">
    <location>
        <begin position="188"/>
        <end position="208"/>
    </location>
</feature>
<evidence type="ECO:0000313" key="2">
    <source>
        <dbReference type="EMBL" id="CAA19565.3"/>
    </source>
</evidence>
<dbReference type="PANTHER" id="PTHR46891">
    <property type="entry name" value="SERPENTINE RECEPTOR, CLASS H-RELATED"/>
    <property type="match status" value="1"/>
</dbReference>
<dbReference type="InterPro" id="IPR019422">
    <property type="entry name" value="7TM_GPCR_serpentine_rcpt_Srh"/>
</dbReference>
<dbReference type="IntAct" id="Q9XXB1">
    <property type="interactions" value="1"/>
</dbReference>
<dbReference type="AlphaFoldDB" id="Q9XXB1"/>
<dbReference type="EMBL" id="BX284605">
    <property type="protein sequence ID" value="CAA19565.3"/>
    <property type="molecule type" value="Genomic_DNA"/>
</dbReference>
<dbReference type="RefSeq" id="NP_001346693.1">
    <property type="nucleotide sequence ID" value="NM_001359795.1"/>
</dbReference>
<dbReference type="UCSC" id="Y94A7B.3">
    <property type="organism name" value="c. elegans"/>
</dbReference>
<dbReference type="PIR" id="T27482">
    <property type="entry name" value="T27482"/>
</dbReference>
<feature type="transmembrane region" description="Helical" evidence="1">
    <location>
        <begin position="6"/>
        <end position="26"/>
    </location>
</feature>
<proteinExistence type="predicted"/>